<evidence type="ECO:0000256" key="4">
    <source>
        <dbReference type="ARBA" id="ARBA00022475"/>
    </source>
</evidence>
<evidence type="ECO:0000256" key="5">
    <source>
        <dbReference type="ARBA" id="ARBA00022692"/>
    </source>
</evidence>
<evidence type="ECO:0000256" key="2">
    <source>
        <dbReference type="ARBA" id="ARBA00005540"/>
    </source>
</evidence>
<keyword evidence="11" id="KW-1185">Reference proteome</keyword>
<dbReference type="EMBL" id="JBHTOP010000013">
    <property type="protein sequence ID" value="MFD1671593.1"/>
    <property type="molecule type" value="Genomic_DNA"/>
</dbReference>
<dbReference type="RefSeq" id="WP_225423706.1">
    <property type="nucleotide sequence ID" value="NZ_JBHTOP010000013.1"/>
</dbReference>
<gene>
    <name evidence="10" type="ORF">ACFQ5M_05760</name>
</gene>
<keyword evidence="6 9" id="KW-1133">Transmembrane helix</keyword>
<keyword evidence="7 8" id="KW-0472">Membrane</keyword>
<dbReference type="PIRSF" id="PIRSF037778">
    <property type="entry name" value="UCP037778_transp_RibU"/>
    <property type="match status" value="1"/>
</dbReference>
<feature type="transmembrane region" description="Helical" evidence="9">
    <location>
        <begin position="77"/>
        <end position="99"/>
    </location>
</feature>
<comment type="caution">
    <text evidence="10">The sequence shown here is derived from an EMBL/GenBank/DDBJ whole genome shotgun (WGS) entry which is preliminary data.</text>
</comment>
<dbReference type="InterPro" id="IPR024529">
    <property type="entry name" value="ECF_trnsprt_substrate-spec"/>
</dbReference>
<dbReference type="PANTHER" id="PTHR38438">
    <property type="entry name" value="RIBOFLAVIN TRANSPORTER RIBU"/>
    <property type="match status" value="1"/>
</dbReference>
<keyword evidence="3 8" id="KW-0813">Transport</keyword>
<dbReference type="Gene3D" id="1.10.1760.20">
    <property type="match status" value="1"/>
</dbReference>
<evidence type="ECO:0000256" key="3">
    <source>
        <dbReference type="ARBA" id="ARBA00022448"/>
    </source>
</evidence>
<name>A0ABW4J6L9_9LACO</name>
<evidence type="ECO:0000256" key="6">
    <source>
        <dbReference type="ARBA" id="ARBA00022989"/>
    </source>
</evidence>
<feature type="transmembrane region" description="Helical" evidence="9">
    <location>
        <begin position="44"/>
        <end position="65"/>
    </location>
</feature>
<dbReference type="Proteomes" id="UP001597267">
    <property type="component" value="Unassembled WGS sequence"/>
</dbReference>
<keyword evidence="5 9" id="KW-0812">Transmembrane</keyword>
<dbReference type="Pfam" id="PF12822">
    <property type="entry name" value="ECF_trnsprt"/>
    <property type="match status" value="1"/>
</dbReference>
<dbReference type="InterPro" id="IPR025720">
    <property type="entry name" value="RibU"/>
</dbReference>
<evidence type="ECO:0000256" key="1">
    <source>
        <dbReference type="ARBA" id="ARBA00004651"/>
    </source>
</evidence>
<evidence type="ECO:0000313" key="10">
    <source>
        <dbReference type="EMBL" id="MFD1671593.1"/>
    </source>
</evidence>
<proteinExistence type="inferred from homology"/>
<sequence length="192" mass="20806">MVQSTKIKRLVGIAMMAAIAYVVMFFEFPLIPAFGYLKTDLSDLIVLIGTFIYGPVGGIAIATLRSTLHFITTGANVASLIGDVASVLASITFLLPMYFMLRKGSNPRRQIFASGTATILLAAVMGFLNLIIITPLYMSVLGMSLGMAIGKYVLFVVVPFNLIKGVILSAVFSVVYVKMMPWVKNQAAAFRH</sequence>
<organism evidence="10 11">
    <name type="scientific">Agrilactobacillus yilanensis</name>
    <dbReference type="NCBI Taxonomy" id="2485997"/>
    <lineage>
        <taxon>Bacteria</taxon>
        <taxon>Bacillati</taxon>
        <taxon>Bacillota</taxon>
        <taxon>Bacilli</taxon>
        <taxon>Lactobacillales</taxon>
        <taxon>Lactobacillaceae</taxon>
        <taxon>Agrilactobacillus</taxon>
    </lineage>
</organism>
<evidence type="ECO:0000256" key="8">
    <source>
        <dbReference type="PIRNR" id="PIRNR037778"/>
    </source>
</evidence>
<feature type="transmembrane region" description="Helical" evidence="9">
    <location>
        <begin position="152"/>
        <end position="177"/>
    </location>
</feature>
<protein>
    <recommendedName>
        <fullName evidence="8">Riboflavin transporter</fullName>
    </recommendedName>
</protein>
<comment type="subcellular location">
    <subcellularLocation>
        <location evidence="1">Cell membrane</location>
        <topology evidence="1">Multi-pass membrane protein</topology>
    </subcellularLocation>
</comment>
<evidence type="ECO:0000313" key="11">
    <source>
        <dbReference type="Proteomes" id="UP001597267"/>
    </source>
</evidence>
<accession>A0ABW4J6L9</accession>
<evidence type="ECO:0000256" key="9">
    <source>
        <dbReference type="SAM" id="Phobius"/>
    </source>
</evidence>
<comment type="function">
    <text evidence="8">Probably a riboflavin-binding protein that interacts with the energy-coupling factor (ECF) ABC-transporter complex.</text>
</comment>
<feature type="transmembrane region" description="Helical" evidence="9">
    <location>
        <begin position="111"/>
        <end position="132"/>
    </location>
</feature>
<keyword evidence="4 8" id="KW-1003">Cell membrane</keyword>
<reference evidence="11" key="1">
    <citation type="journal article" date="2019" name="Int. J. Syst. Evol. Microbiol.">
        <title>The Global Catalogue of Microorganisms (GCM) 10K type strain sequencing project: providing services to taxonomists for standard genome sequencing and annotation.</title>
        <authorList>
            <consortium name="The Broad Institute Genomics Platform"/>
            <consortium name="The Broad Institute Genome Sequencing Center for Infectious Disease"/>
            <person name="Wu L."/>
            <person name="Ma J."/>
        </authorList>
    </citation>
    <scope>NUCLEOTIDE SEQUENCE [LARGE SCALE GENOMIC DNA]</scope>
    <source>
        <strain evidence="11">CCM 8896</strain>
    </source>
</reference>
<dbReference type="PANTHER" id="PTHR38438:SF1">
    <property type="entry name" value="RIBOFLAVIN TRANSPORTER RIBU"/>
    <property type="match status" value="1"/>
</dbReference>
<feature type="transmembrane region" description="Helical" evidence="9">
    <location>
        <begin position="12"/>
        <end position="37"/>
    </location>
</feature>
<comment type="similarity">
    <text evidence="2 8">Belongs to the prokaryotic riboflavin transporter (P-RFT) (TC 2.A.87) family.</text>
</comment>
<evidence type="ECO:0000256" key="7">
    <source>
        <dbReference type="ARBA" id="ARBA00023136"/>
    </source>
</evidence>